<proteinExistence type="inferred from homology"/>
<comment type="similarity">
    <text evidence="2">Belongs to the TspO/BZRP family.</text>
</comment>
<protein>
    <submittedName>
        <fullName evidence="6">Uncharacterized protein</fullName>
    </submittedName>
</protein>
<dbReference type="AlphaFoldDB" id="A0A6J4IC18"/>
<sequence>MSTKLLDRSAPVDRTASRLMAPYVAWRGFAGVLNEEIVRGDPHA</sequence>
<keyword evidence="3" id="KW-0812">Transmembrane</keyword>
<dbReference type="GO" id="GO:0016020">
    <property type="term" value="C:membrane"/>
    <property type="evidence" value="ECO:0007669"/>
    <property type="project" value="UniProtKB-SubCell"/>
</dbReference>
<comment type="subcellular location">
    <subcellularLocation>
        <location evidence="1">Membrane</location>
        <topology evidence="1">Multi-pass membrane protein</topology>
    </subcellularLocation>
</comment>
<dbReference type="Gene3D" id="1.20.1260.100">
    <property type="entry name" value="TspO/MBR protein"/>
    <property type="match status" value="1"/>
</dbReference>
<name>A0A6J4IC18_9ACTN</name>
<accession>A0A6J4IC18</accession>
<dbReference type="EMBL" id="CADCTF010000102">
    <property type="protein sequence ID" value="CAA9246941.1"/>
    <property type="molecule type" value="Genomic_DNA"/>
</dbReference>
<reference evidence="6" key="1">
    <citation type="submission" date="2020-02" db="EMBL/GenBank/DDBJ databases">
        <authorList>
            <person name="Meier V. D."/>
        </authorList>
    </citation>
    <scope>NUCLEOTIDE SEQUENCE</scope>
    <source>
        <strain evidence="6">AVDCRST_MAG50</strain>
    </source>
</reference>
<gene>
    <name evidence="6" type="ORF">AVDCRST_MAG50-1963</name>
</gene>
<evidence type="ECO:0000313" key="6">
    <source>
        <dbReference type="EMBL" id="CAA9246941.1"/>
    </source>
</evidence>
<evidence type="ECO:0000256" key="4">
    <source>
        <dbReference type="ARBA" id="ARBA00022989"/>
    </source>
</evidence>
<dbReference type="InterPro" id="IPR004307">
    <property type="entry name" value="TspO_MBR"/>
</dbReference>
<dbReference type="InterPro" id="IPR038330">
    <property type="entry name" value="TspO/MBR-related_sf"/>
</dbReference>
<organism evidence="6">
    <name type="scientific">uncultured Acidimicrobiales bacterium</name>
    <dbReference type="NCBI Taxonomy" id="310071"/>
    <lineage>
        <taxon>Bacteria</taxon>
        <taxon>Bacillati</taxon>
        <taxon>Actinomycetota</taxon>
        <taxon>Acidimicrobiia</taxon>
        <taxon>Acidimicrobiales</taxon>
        <taxon>environmental samples</taxon>
    </lineage>
</organism>
<keyword evidence="4" id="KW-1133">Transmembrane helix</keyword>
<evidence type="ECO:0000256" key="5">
    <source>
        <dbReference type="ARBA" id="ARBA00023136"/>
    </source>
</evidence>
<keyword evidence="5" id="KW-0472">Membrane</keyword>
<dbReference type="Pfam" id="PF03073">
    <property type="entry name" value="TspO_MBR"/>
    <property type="match status" value="1"/>
</dbReference>
<evidence type="ECO:0000256" key="3">
    <source>
        <dbReference type="ARBA" id="ARBA00022692"/>
    </source>
</evidence>
<evidence type="ECO:0000256" key="1">
    <source>
        <dbReference type="ARBA" id="ARBA00004141"/>
    </source>
</evidence>
<evidence type="ECO:0000256" key="2">
    <source>
        <dbReference type="ARBA" id="ARBA00007524"/>
    </source>
</evidence>